<evidence type="ECO:0008006" key="3">
    <source>
        <dbReference type="Google" id="ProtNLM"/>
    </source>
</evidence>
<accession>A0A210R614</accession>
<dbReference type="EMBL" id="NEDP02000216">
    <property type="protein sequence ID" value="OWF56331.1"/>
    <property type="molecule type" value="Genomic_DNA"/>
</dbReference>
<sequence length="132" mass="15028">MNTWNELLCRLTKNGKIEKAAIFHHDGHTVLACSKDFKISEKDIRAIGCAVSAKYSSLMTMKFCDNYYKCFRHSDDKDTLVGKADEEVLVVHKIHDITIVAISHPETPGSSIYEVTKFGSKLRHRMQREKIG</sequence>
<dbReference type="Pfam" id="PF00235">
    <property type="entry name" value="Profilin"/>
    <property type="match status" value="1"/>
</dbReference>
<protein>
    <recommendedName>
        <fullName evidence="3">Profilin</fullName>
    </recommendedName>
</protein>
<dbReference type="Proteomes" id="UP000242188">
    <property type="component" value="Unassembled WGS sequence"/>
</dbReference>
<evidence type="ECO:0000313" key="2">
    <source>
        <dbReference type="Proteomes" id="UP000242188"/>
    </source>
</evidence>
<dbReference type="InterPro" id="IPR048278">
    <property type="entry name" value="PFN"/>
</dbReference>
<dbReference type="InterPro" id="IPR036140">
    <property type="entry name" value="PFN_sf"/>
</dbReference>
<keyword evidence="2" id="KW-1185">Reference proteome</keyword>
<comment type="caution">
    <text evidence="1">The sequence shown here is derived from an EMBL/GenBank/DDBJ whole genome shotgun (WGS) entry which is preliminary data.</text>
</comment>
<dbReference type="SUPFAM" id="SSF55770">
    <property type="entry name" value="Profilin (actin-binding protein)"/>
    <property type="match status" value="1"/>
</dbReference>
<organism evidence="1 2">
    <name type="scientific">Mizuhopecten yessoensis</name>
    <name type="common">Japanese scallop</name>
    <name type="synonym">Patinopecten yessoensis</name>
    <dbReference type="NCBI Taxonomy" id="6573"/>
    <lineage>
        <taxon>Eukaryota</taxon>
        <taxon>Metazoa</taxon>
        <taxon>Spiralia</taxon>
        <taxon>Lophotrochozoa</taxon>
        <taxon>Mollusca</taxon>
        <taxon>Bivalvia</taxon>
        <taxon>Autobranchia</taxon>
        <taxon>Pteriomorphia</taxon>
        <taxon>Pectinida</taxon>
        <taxon>Pectinoidea</taxon>
        <taxon>Pectinidae</taxon>
        <taxon>Mizuhopecten</taxon>
    </lineage>
</organism>
<dbReference type="AlphaFoldDB" id="A0A210R614"/>
<reference evidence="1 2" key="1">
    <citation type="journal article" date="2017" name="Nat. Ecol. Evol.">
        <title>Scallop genome provides insights into evolution of bilaterian karyotype and development.</title>
        <authorList>
            <person name="Wang S."/>
            <person name="Zhang J."/>
            <person name="Jiao W."/>
            <person name="Li J."/>
            <person name="Xun X."/>
            <person name="Sun Y."/>
            <person name="Guo X."/>
            <person name="Huan P."/>
            <person name="Dong B."/>
            <person name="Zhang L."/>
            <person name="Hu X."/>
            <person name="Sun X."/>
            <person name="Wang J."/>
            <person name="Zhao C."/>
            <person name="Wang Y."/>
            <person name="Wang D."/>
            <person name="Huang X."/>
            <person name="Wang R."/>
            <person name="Lv J."/>
            <person name="Li Y."/>
            <person name="Zhang Z."/>
            <person name="Liu B."/>
            <person name="Lu W."/>
            <person name="Hui Y."/>
            <person name="Liang J."/>
            <person name="Zhou Z."/>
            <person name="Hou R."/>
            <person name="Li X."/>
            <person name="Liu Y."/>
            <person name="Li H."/>
            <person name="Ning X."/>
            <person name="Lin Y."/>
            <person name="Zhao L."/>
            <person name="Xing Q."/>
            <person name="Dou J."/>
            <person name="Li Y."/>
            <person name="Mao J."/>
            <person name="Guo H."/>
            <person name="Dou H."/>
            <person name="Li T."/>
            <person name="Mu C."/>
            <person name="Jiang W."/>
            <person name="Fu Q."/>
            <person name="Fu X."/>
            <person name="Miao Y."/>
            <person name="Liu J."/>
            <person name="Yu Q."/>
            <person name="Li R."/>
            <person name="Liao H."/>
            <person name="Li X."/>
            <person name="Kong Y."/>
            <person name="Jiang Z."/>
            <person name="Chourrout D."/>
            <person name="Li R."/>
            <person name="Bao Z."/>
        </authorList>
    </citation>
    <scope>NUCLEOTIDE SEQUENCE [LARGE SCALE GENOMIC DNA]</scope>
    <source>
        <strain evidence="1 2">PY_sf001</strain>
    </source>
</reference>
<dbReference type="Gene3D" id="3.30.450.30">
    <property type="entry name" value="Dynein light chain 2a, cytoplasmic"/>
    <property type="match status" value="1"/>
</dbReference>
<gene>
    <name evidence="1" type="ORF">KP79_PYT08287</name>
</gene>
<evidence type="ECO:0000313" key="1">
    <source>
        <dbReference type="EMBL" id="OWF56331.1"/>
    </source>
</evidence>
<name>A0A210R614_MIZYE</name>
<dbReference type="GO" id="GO:0003779">
    <property type="term" value="F:actin binding"/>
    <property type="evidence" value="ECO:0007669"/>
    <property type="project" value="InterPro"/>
</dbReference>
<proteinExistence type="predicted"/>